<evidence type="ECO:0000313" key="2">
    <source>
        <dbReference type="Proteomes" id="UP000006443"/>
    </source>
</evidence>
<dbReference type="AlphaFoldDB" id="C0GES8"/>
<accession>C0GES8</accession>
<dbReference type="Gene3D" id="1.10.510.10">
    <property type="entry name" value="Transferase(Phosphotransferase) domain 1"/>
    <property type="match status" value="1"/>
</dbReference>
<comment type="caution">
    <text evidence="1">The sequence shown here is derived from an EMBL/GenBank/DDBJ whole genome shotgun (WGS) entry which is preliminary data.</text>
</comment>
<dbReference type="eggNOG" id="COG0515">
    <property type="taxonomic scope" value="Bacteria"/>
</dbReference>
<dbReference type="EMBL" id="ACJM01000004">
    <property type="protein sequence ID" value="EEG78110.1"/>
    <property type="molecule type" value="Genomic_DNA"/>
</dbReference>
<dbReference type="OrthoDB" id="820708at2"/>
<protein>
    <recommendedName>
        <fullName evidence="3">Serine/threonine protein kinase</fullName>
    </recommendedName>
</protein>
<dbReference type="STRING" id="555088.DealDRAFT_0987"/>
<proteinExistence type="predicted"/>
<evidence type="ECO:0000313" key="1">
    <source>
        <dbReference type="EMBL" id="EEG78110.1"/>
    </source>
</evidence>
<dbReference type="RefSeq" id="WP_008515414.1">
    <property type="nucleotide sequence ID" value="NZ_ACJM01000004.1"/>
</dbReference>
<dbReference type="InterPro" id="IPR011009">
    <property type="entry name" value="Kinase-like_dom_sf"/>
</dbReference>
<dbReference type="Proteomes" id="UP000006443">
    <property type="component" value="Unassembled WGS sequence"/>
</dbReference>
<evidence type="ECO:0008006" key="3">
    <source>
        <dbReference type="Google" id="ProtNLM"/>
    </source>
</evidence>
<reference evidence="1 2" key="1">
    <citation type="submission" date="2009-02" db="EMBL/GenBank/DDBJ databases">
        <title>Sequencing of the draft genome and assembly of Dethiobacter alkaliphilus AHT 1.</title>
        <authorList>
            <consortium name="US DOE Joint Genome Institute (JGI-PGF)"/>
            <person name="Lucas S."/>
            <person name="Copeland A."/>
            <person name="Lapidus A."/>
            <person name="Glavina del Rio T."/>
            <person name="Dalin E."/>
            <person name="Tice H."/>
            <person name="Bruce D."/>
            <person name="Goodwin L."/>
            <person name="Pitluck S."/>
            <person name="Larimer F."/>
            <person name="Land M.L."/>
            <person name="Hauser L."/>
            <person name="Muyzer G."/>
        </authorList>
    </citation>
    <scope>NUCLEOTIDE SEQUENCE [LARGE SCALE GENOMIC DNA]</scope>
    <source>
        <strain evidence="1 2">AHT 1</strain>
    </source>
</reference>
<dbReference type="SUPFAM" id="SSF56112">
    <property type="entry name" value="Protein kinase-like (PK-like)"/>
    <property type="match status" value="1"/>
</dbReference>
<organism evidence="1 2">
    <name type="scientific">Dethiobacter alkaliphilus AHT 1</name>
    <dbReference type="NCBI Taxonomy" id="555088"/>
    <lineage>
        <taxon>Bacteria</taxon>
        <taxon>Bacillati</taxon>
        <taxon>Bacillota</taxon>
        <taxon>Dethiobacteria</taxon>
        <taxon>Dethiobacterales</taxon>
        <taxon>Dethiobacteraceae</taxon>
        <taxon>Dethiobacter</taxon>
    </lineage>
</organism>
<sequence>MEDFRDIIVVKGSPQVIVSKNPTSYQLIGKGKQGAVFRLSPKRCVKIYPQEEHAAMEQEVLRAAKGSQFFPVLYEWGKNYTVMEYIEGQSLYEHLKEGNKITKEIVQKLLLMLKEREQLGIPRRDANLRHVITSENNGIKVIDHVNSYRKKRRVPRQMVRGLEDMGVLKDFLSYVKILDEAELSKWEKDITIGRYIKKYQL</sequence>
<gene>
    <name evidence="1" type="ORF">DealDRAFT_0987</name>
</gene>
<name>C0GES8_DETAL</name>
<keyword evidence="2" id="KW-1185">Reference proteome</keyword>